<dbReference type="PANTHER" id="PTHR43397:SF1">
    <property type="entry name" value="ERGOTHIONEINE BIOSYNTHESIS PROTEIN 1"/>
    <property type="match status" value="1"/>
</dbReference>
<sequence>MAVQPPSSGTKTGTETFLRDVIDGLSRPQKTLPCKYLYDEAGSQLFEEICELKDYYVTRTEAGIFAHSIKEMAEAIGPGALIIEPGAGNCEKVEPLLTQLDSPAGYMPMDISPEILLSARRRIQARLPGLKIHAGIGDFTKEMVWDELPALEAHRRVIFFPGSTIGNFDPEQASTLLHRFASRLGQGDAVLIGTDLDKDPIVLERAYNDSEQVTARFNKNLLSRINVELDADFDLSRFSHRSFYHPLRRRVEMHLVSLAAQTVRVSGEDFHFREGETIHTENSHKYTLSGFEKLLRKAGFSPLRHWSDSSDYYAIHFAEVR</sequence>
<dbReference type="PIRSF" id="PIRSF018005">
    <property type="entry name" value="UCP018005"/>
    <property type="match status" value="1"/>
</dbReference>
<dbReference type="InterPro" id="IPR035094">
    <property type="entry name" value="EgtD"/>
</dbReference>
<evidence type="ECO:0000256" key="2">
    <source>
        <dbReference type="ARBA" id="ARBA00022679"/>
    </source>
</evidence>
<dbReference type="Gene3D" id="3.40.50.150">
    <property type="entry name" value="Vaccinia Virus protein VP39"/>
    <property type="match status" value="1"/>
</dbReference>
<keyword evidence="2" id="KW-0808">Transferase</keyword>
<dbReference type="RefSeq" id="WP_067081052.1">
    <property type="nucleotide sequence ID" value="NZ_LRFG02000001.1"/>
</dbReference>
<accession>A0ABX4I339</accession>
<gene>
    <name evidence="4" type="primary">egtD</name>
    <name evidence="4" type="ORF">AWR36_003595</name>
</gene>
<dbReference type="InterPro" id="IPR017804">
    <property type="entry name" value="MeTrfase_EgtD-like"/>
</dbReference>
<dbReference type="InterPro" id="IPR019257">
    <property type="entry name" value="MeTrfase_dom"/>
</dbReference>
<dbReference type="SUPFAM" id="SSF53335">
    <property type="entry name" value="S-adenosyl-L-methionine-dependent methyltransferases"/>
    <property type="match status" value="1"/>
</dbReference>
<dbReference type="Proteomes" id="UP000218427">
    <property type="component" value="Unassembled WGS sequence"/>
</dbReference>
<organism evidence="4 5">
    <name type="scientific">Microbulbifer flavimaris</name>
    <dbReference type="NCBI Taxonomy" id="1781068"/>
    <lineage>
        <taxon>Bacteria</taxon>
        <taxon>Pseudomonadati</taxon>
        <taxon>Pseudomonadota</taxon>
        <taxon>Gammaproteobacteria</taxon>
        <taxon>Cellvibrionales</taxon>
        <taxon>Microbulbiferaceae</taxon>
        <taxon>Microbulbifer</taxon>
    </lineage>
</organism>
<feature type="domain" description="Histidine-specific methyltransferase SAM-dependent" evidence="3">
    <location>
        <begin position="19"/>
        <end position="319"/>
    </location>
</feature>
<keyword evidence="5" id="KW-1185">Reference proteome</keyword>
<evidence type="ECO:0000313" key="5">
    <source>
        <dbReference type="Proteomes" id="UP000218427"/>
    </source>
</evidence>
<reference evidence="4" key="1">
    <citation type="submission" date="2017-08" db="EMBL/GenBank/DDBJ databases">
        <title>Microbulbifer marisrubri sp. nov., a halophilic alphaproteobacterium isolated from marine sediment of the Yellow Sea, China.</title>
        <authorList>
            <person name="Zhang G."/>
            <person name="Xiong Q."/>
        </authorList>
    </citation>
    <scope>NUCLEOTIDE SEQUENCE [LARGE SCALE GENOMIC DNA]</scope>
    <source>
        <strain evidence="4">WRN-8</strain>
    </source>
</reference>
<protein>
    <submittedName>
        <fullName evidence="4">L-histidine N(Alpha)-methyltransferase</fullName>
    </submittedName>
</protein>
<keyword evidence="1" id="KW-0489">Methyltransferase</keyword>
<name>A0ABX4I339_9GAMM</name>
<dbReference type="InterPro" id="IPR029063">
    <property type="entry name" value="SAM-dependent_MTases_sf"/>
</dbReference>
<dbReference type="PANTHER" id="PTHR43397">
    <property type="entry name" value="ERGOTHIONEINE BIOSYNTHESIS PROTEIN 1"/>
    <property type="match status" value="1"/>
</dbReference>
<evidence type="ECO:0000313" key="4">
    <source>
        <dbReference type="EMBL" id="PCO06837.1"/>
    </source>
</evidence>
<dbReference type="Pfam" id="PF10017">
    <property type="entry name" value="Methyltransf_33"/>
    <property type="match status" value="1"/>
</dbReference>
<evidence type="ECO:0000256" key="1">
    <source>
        <dbReference type="ARBA" id="ARBA00022603"/>
    </source>
</evidence>
<evidence type="ECO:0000259" key="3">
    <source>
        <dbReference type="Pfam" id="PF10017"/>
    </source>
</evidence>
<dbReference type="NCBIfam" id="TIGR03438">
    <property type="entry name" value="egtD_ergothio"/>
    <property type="match status" value="1"/>
</dbReference>
<comment type="caution">
    <text evidence="4">The sequence shown here is derived from an EMBL/GenBank/DDBJ whole genome shotgun (WGS) entry which is preliminary data.</text>
</comment>
<dbReference type="InterPro" id="IPR051128">
    <property type="entry name" value="EgtD_Methyltrsf_superfamily"/>
</dbReference>
<proteinExistence type="predicted"/>
<dbReference type="EMBL" id="LRFG02000001">
    <property type="protein sequence ID" value="PCO06837.1"/>
    <property type="molecule type" value="Genomic_DNA"/>
</dbReference>